<dbReference type="Pfam" id="PF16094">
    <property type="entry name" value="PAC1"/>
    <property type="match status" value="1"/>
</dbReference>
<evidence type="ECO:0000313" key="4">
    <source>
        <dbReference type="EMBL" id="KAJ8961644.1"/>
    </source>
</evidence>
<accession>A0AAV8ZD95</accession>
<sequence>MVFGEIIEPSTRALIDEDLEEYPEFIESIPKWEGNLEVPQEIETLIFIETEKVLKLFENCVLEEEKVFSEIINAGIKVYNVHKNKYIVVFSEKKELSCGEITELFDKWITTAQNIFTITSESICNYQNISLSEKPVSLIRFLSNNVSETFGYNKLESPNLVSGLGASVLSYCIYLGLPCTLFIAYVDTSPLDSVNMGPVLNLLKRIKLTVKSTKMKITSSSSNLYM</sequence>
<dbReference type="GO" id="GO:0080129">
    <property type="term" value="P:proteasome core complex assembly"/>
    <property type="evidence" value="ECO:0007669"/>
    <property type="project" value="TreeGrafter"/>
</dbReference>
<dbReference type="GO" id="GO:0005783">
    <property type="term" value="C:endoplasmic reticulum"/>
    <property type="evidence" value="ECO:0007669"/>
    <property type="project" value="InterPro"/>
</dbReference>
<comment type="caution">
    <text evidence="4">The sequence shown here is derived from an EMBL/GenBank/DDBJ whole genome shotgun (WGS) entry which is preliminary data.</text>
</comment>
<dbReference type="AlphaFoldDB" id="A0AAV8ZD95"/>
<dbReference type="PANTHER" id="PTHR15069">
    <property type="entry name" value="PROTEASOME ASSEMBLY CHAPERONE 1"/>
    <property type="match status" value="1"/>
</dbReference>
<reference evidence="4" key="1">
    <citation type="journal article" date="2023" name="Insect Mol. Biol.">
        <title>Genome sequencing provides insights into the evolution of gene families encoding plant cell wall-degrading enzymes in longhorned beetles.</title>
        <authorList>
            <person name="Shin N.R."/>
            <person name="Okamura Y."/>
            <person name="Kirsch R."/>
            <person name="Pauchet Y."/>
        </authorList>
    </citation>
    <scope>NUCLEOTIDE SEQUENCE</scope>
    <source>
        <strain evidence="4">RBIC_L_NR</strain>
    </source>
</reference>
<evidence type="ECO:0000256" key="2">
    <source>
        <dbReference type="ARBA" id="ARBA00019180"/>
    </source>
</evidence>
<protein>
    <recommendedName>
        <fullName evidence="2">Proteasome assembly chaperone 1</fullName>
    </recommendedName>
</protein>
<gene>
    <name evidence="4" type="ORF">NQ314_005896</name>
</gene>
<keyword evidence="3" id="KW-0143">Chaperone</keyword>
<name>A0AAV8ZD95_9CUCU</name>
<organism evidence="4 5">
    <name type="scientific">Rhamnusium bicolor</name>
    <dbReference type="NCBI Taxonomy" id="1586634"/>
    <lineage>
        <taxon>Eukaryota</taxon>
        <taxon>Metazoa</taxon>
        <taxon>Ecdysozoa</taxon>
        <taxon>Arthropoda</taxon>
        <taxon>Hexapoda</taxon>
        <taxon>Insecta</taxon>
        <taxon>Pterygota</taxon>
        <taxon>Neoptera</taxon>
        <taxon>Endopterygota</taxon>
        <taxon>Coleoptera</taxon>
        <taxon>Polyphaga</taxon>
        <taxon>Cucujiformia</taxon>
        <taxon>Chrysomeloidea</taxon>
        <taxon>Cerambycidae</taxon>
        <taxon>Lepturinae</taxon>
        <taxon>Rhagiini</taxon>
        <taxon>Rhamnusium</taxon>
    </lineage>
</organism>
<evidence type="ECO:0000256" key="3">
    <source>
        <dbReference type="ARBA" id="ARBA00023186"/>
    </source>
</evidence>
<keyword evidence="5" id="KW-1185">Reference proteome</keyword>
<dbReference type="EMBL" id="JANEYF010001605">
    <property type="protein sequence ID" value="KAJ8961644.1"/>
    <property type="molecule type" value="Genomic_DNA"/>
</dbReference>
<comment type="similarity">
    <text evidence="1">Belongs to the PSMG1 family.</text>
</comment>
<dbReference type="PANTHER" id="PTHR15069:SF1">
    <property type="entry name" value="PROTEASOME ASSEMBLY CHAPERONE 1"/>
    <property type="match status" value="1"/>
</dbReference>
<dbReference type="GO" id="GO:0070628">
    <property type="term" value="F:proteasome binding"/>
    <property type="evidence" value="ECO:0007669"/>
    <property type="project" value="TreeGrafter"/>
</dbReference>
<dbReference type="Proteomes" id="UP001162156">
    <property type="component" value="Unassembled WGS sequence"/>
</dbReference>
<proteinExistence type="inferred from homology"/>
<dbReference type="InterPro" id="IPR016565">
    <property type="entry name" value="Proteasome_assmbl_chp_1"/>
</dbReference>
<evidence type="ECO:0000313" key="5">
    <source>
        <dbReference type="Proteomes" id="UP001162156"/>
    </source>
</evidence>
<evidence type="ECO:0000256" key="1">
    <source>
        <dbReference type="ARBA" id="ARBA00005261"/>
    </source>
</evidence>